<comment type="caution">
    <text evidence="5">The sequence shown here is derived from an EMBL/GenBank/DDBJ whole genome shotgun (WGS) entry which is preliminary data.</text>
</comment>
<reference evidence="5 6" key="1">
    <citation type="journal article" date="2019" name="Int. J. Syst. Evol. Microbiol.">
        <title>The Global Catalogue of Microorganisms (GCM) 10K type strain sequencing project: providing services to taxonomists for standard genome sequencing and annotation.</title>
        <authorList>
            <consortium name="The Broad Institute Genomics Platform"/>
            <consortium name="The Broad Institute Genome Sequencing Center for Infectious Disease"/>
            <person name="Wu L."/>
            <person name="Ma J."/>
        </authorList>
    </citation>
    <scope>NUCLEOTIDE SEQUENCE [LARGE SCALE GENOMIC DNA]</scope>
    <source>
        <strain evidence="5 6">IBRC-M 10256</strain>
    </source>
</reference>
<proteinExistence type="predicted"/>
<accession>A0ABD5NRQ3</accession>
<dbReference type="EMBL" id="JBHSAQ010000013">
    <property type="protein sequence ID" value="MFC3959517.1"/>
    <property type="molecule type" value="Genomic_DNA"/>
</dbReference>
<dbReference type="Pfam" id="PF04967">
    <property type="entry name" value="HTH_10"/>
    <property type="match status" value="1"/>
</dbReference>
<organism evidence="5 6">
    <name type="scientific">Halovivax cerinus</name>
    <dbReference type="NCBI Taxonomy" id="1487865"/>
    <lineage>
        <taxon>Archaea</taxon>
        <taxon>Methanobacteriati</taxon>
        <taxon>Methanobacteriota</taxon>
        <taxon>Stenosarchaea group</taxon>
        <taxon>Halobacteria</taxon>
        <taxon>Halobacteriales</taxon>
        <taxon>Natrialbaceae</taxon>
        <taxon>Halovivax</taxon>
    </lineage>
</organism>
<gene>
    <name evidence="5" type="ORF">ACFOUR_14225</name>
</gene>
<feature type="domain" description="HVO-0513-like N-terminal" evidence="4">
    <location>
        <begin position="44"/>
        <end position="148"/>
    </location>
</feature>
<feature type="domain" description="HTH bat-type" evidence="3">
    <location>
        <begin position="161"/>
        <end position="212"/>
    </location>
</feature>
<protein>
    <submittedName>
        <fullName evidence="5">Helix-turn-helix domain-containing protein</fullName>
    </submittedName>
</protein>
<dbReference type="PANTHER" id="PTHR34236:SF1">
    <property type="entry name" value="DIMETHYL SULFOXIDE REDUCTASE TRANSCRIPTIONAL ACTIVATOR"/>
    <property type="match status" value="1"/>
</dbReference>
<evidence type="ECO:0000259" key="3">
    <source>
        <dbReference type="Pfam" id="PF04967"/>
    </source>
</evidence>
<evidence type="ECO:0000313" key="6">
    <source>
        <dbReference type="Proteomes" id="UP001595846"/>
    </source>
</evidence>
<dbReference type="GeneID" id="73902141"/>
<evidence type="ECO:0000256" key="2">
    <source>
        <dbReference type="ARBA" id="ARBA00023163"/>
    </source>
</evidence>
<dbReference type="PANTHER" id="PTHR34236">
    <property type="entry name" value="DIMETHYL SULFOXIDE REDUCTASE TRANSCRIPTIONAL ACTIVATOR"/>
    <property type="match status" value="1"/>
</dbReference>
<dbReference type="Proteomes" id="UP001595846">
    <property type="component" value="Unassembled WGS sequence"/>
</dbReference>
<keyword evidence="1" id="KW-0805">Transcription regulation</keyword>
<evidence type="ECO:0000313" key="5">
    <source>
        <dbReference type="EMBL" id="MFC3959517.1"/>
    </source>
</evidence>
<name>A0ABD5NRQ3_9EURY</name>
<dbReference type="InterPro" id="IPR056493">
    <property type="entry name" value="HVO_0513_N"/>
</dbReference>
<dbReference type="Pfam" id="PF24278">
    <property type="entry name" value="HVO_0513_N"/>
    <property type="match status" value="1"/>
</dbReference>
<dbReference type="InterPro" id="IPR007050">
    <property type="entry name" value="HTH_bacterioopsin"/>
</dbReference>
<keyword evidence="6" id="KW-1185">Reference proteome</keyword>
<keyword evidence="2" id="KW-0804">Transcription</keyword>
<sequence length="218" mass="23206">MKRVRLTVHPGDLDLPAAFEDVTGDREPFVDVEVVNWNVGPPDAAFLLRVRGDLDRLADALEADAAVADCTFVPIGDAEAYCFVAGVGTADARALWEPFARGSVMTIPPAEWNADGSYTFTAVGRDADIQAAVEAVPAGARVEIEAVGGDRYAAGDVVRRLTDRQREAVQRAIEVGYYDSPREATCADVADALGCATSTASAHLRKAESRLVHGLFGE</sequence>
<evidence type="ECO:0000259" key="4">
    <source>
        <dbReference type="Pfam" id="PF24278"/>
    </source>
</evidence>
<evidence type="ECO:0000256" key="1">
    <source>
        <dbReference type="ARBA" id="ARBA00023015"/>
    </source>
</evidence>
<dbReference type="AlphaFoldDB" id="A0ABD5NRQ3"/>
<dbReference type="RefSeq" id="WP_256533028.1">
    <property type="nucleotide sequence ID" value="NZ_CP101824.1"/>
</dbReference>